<keyword evidence="4 6" id="KW-0720">Serine protease</keyword>
<feature type="region of interest" description="Disordered" evidence="8">
    <location>
        <begin position="493"/>
        <end position="515"/>
    </location>
</feature>
<evidence type="ECO:0000256" key="1">
    <source>
        <dbReference type="ARBA" id="ARBA00011073"/>
    </source>
</evidence>
<dbReference type="PROSITE" id="PS00138">
    <property type="entry name" value="SUBTILASE_SER"/>
    <property type="match status" value="1"/>
</dbReference>
<dbReference type="PRINTS" id="PR00723">
    <property type="entry name" value="SUBTILISIN"/>
</dbReference>
<comment type="similarity">
    <text evidence="1 6 7">Belongs to the peptidase S8 family.</text>
</comment>
<keyword evidence="11" id="KW-1185">Reference proteome</keyword>
<protein>
    <recommendedName>
        <fullName evidence="9">Peptidase S8/S53 domain-containing protein</fullName>
    </recommendedName>
</protein>
<dbReference type="GO" id="GO:0006508">
    <property type="term" value="P:proteolysis"/>
    <property type="evidence" value="ECO:0007669"/>
    <property type="project" value="UniProtKB-KW"/>
</dbReference>
<evidence type="ECO:0000256" key="6">
    <source>
        <dbReference type="PROSITE-ProRule" id="PRU01240"/>
    </source>
</evidence>
<name>A0A7W9HHF8_9PSEU</name>
<dbReference type="PROSITE" id="PS00137">
    <property type="entry name" value="SUBTILASE_HIS"/>
    <property type="match status" value="1"/>
</dbReference>
<dbReference type="Pfam" id="PF00082">
    <property type="entry name" value="Peptidase_S8"/>
    <property type="match status" value="1"/>
</dbReference>
<feature type="active site" description="Charge relay system" evidence="5 6">
    <location>
        <position position="533"/>
    </location>
</feature>
<dbReference type="InterPro" id="IPR050131">
    <property type="entry name" value="Peptidase_S8_subtilisin-like"/>
</dbReference>
<feature type="region of interest" description="Disordered" evidence="8">
    <location>
        <begin position="703"/>
        <end position="723"/>
    </location>
</feature>
<reference evidence="10 11" key="1">
    <citation type="submission" date="2020-08" db="EMBL/GenBank/DDBJ databases">
        <title>Sequencing the genomes of 1000 actinobacteria strains.</title>
        <authorList>
            <person name="Klenk H.-P."/>
        </authorList>
    </citation>
    <scope>NUCLEOTIDE SEQUENCE [LARGE SCALE GENOMIC DNA]</scope>
    <source>
        <strain evidence="10 11">DSM 45486</strain>
    </source>
</reference>
<comment type="caution">
    <text evidence="10">The sequence shown here is derived from an EMBL/GenBank/DDBJ whole genome shotgun (WGS) entry which is preliminary data.</text>
</comment>
<keyword evidence="2 6" id="KW-0645">Protease</keyword>
<feature type="compositionally biased region" description="Gly residues" evidence="8">
    <location>
        <begin position="705"/>
        <end position="721"/>
    </location>
</feature>
<organism evidence="10 11">
    <name type="scientific">Saccharothrix ecbatanensis</name>
    <dbReference type="NCBI Taxonomy" id="1105145"/>
    <lineage>
        <taxon>Bacteria</taxon>
        <taxon>Bacillati</taxon>
        <taxon>Actinomycetota</taxon>
        <taxon>Actinomycetes</taxon>
        <taxon>Pseudonocardiales</taxon>
        <taxon>Pseudonocardiaceae</taxon>
        <taxon>Saccharothrix</taxon>
    </lineage>
</organism>
<dbReference type="RefSeq" id="WP_184918434.1">
    <property type="nucleotide sequence ID" value="NZ_JACHMO010000001.1"/>
</dbReference>
<dbReference type="Gene3D" id="2.60.120.1290">
    <property type="match status" value="1"/>
</dbReference>
<dbReference type="InterPro" id="IPR023828">
    <property type="entry name" value="Peptidase_S8_Ser-AS"/>
</dbReference>
<feature type="region of interest" description="Disordered" evidence="8">
    <location>
        <begin position="208"/>
        <end position="229"/>
    </location>
</feature>
<evidence type="ECO:0000256" key="8">
    <source>
        <dbReference type="SAM" id="MobiDB-lite"/>
    </source>
</evidence>
<dbReference type="InterPro" id="IPR034045">
    <property type="entry name" value="Pep_S8_CspA-like"/>
</dbReference>
<evidence type="ECO:0000256" key="2">
    <source>
        <dbReference type="ARBA" id="ARBA00022670"/>
    </source>
</evidence>
<dbReference type="CDD" id="cd07478">
    <property type="entry name" value="Peptidases_S8_CspA-like"/>
    <property type="match status" value="1"/>
</dbReference>
<evidence type="ECO:0000259" key="9">
    <source>
        <dbReference type="Pfam" id="PF00082"/>
    </source>
</evidence>
<feature type="compositionally biased region" description="Low complexity" evidence="8">
    <location>
        <begin position="213"/>
        <end position="225"/>
    </location>
</feature>
<evidence type="ECO:0000313" key="11">
    <source>
        <dbReference type="Proteomes" id="UP000552097"/>
    </source>
</evidence>
<dbReference type="Proteomes" id="UP000552097">
    <property type="component" value="Unassembled WGS sequence"/>
</dbReference>
<proteinExistence type="inferred from homology"/>
<evidence type="ECO:0000256" key="7">
    <source>
        <dbReference type="RuleBase" id="RU003355"/>
    </source>
</evidence>
<dbReference type="PROSITE" id="PS00136">
    <property type="entry name" value="SUBTILASE_ASP"/>
    <property type="match status" value="1"/>
</dbReference>
<feature type="region of interest" description="Disordered" evidence="8">
    <location>
        <begin position="761"/>
        <end position="801"/>
    </location>
</feature>
<dbReference type="InterPro" id="IPR036852">
    <property type="entry name" value="Peptidase_S8/S53_dom_sf"/>
</dbReference>
<dbReference type="EMBL" id="JACHMO010000001">
    <property type="protein sequence ID" value="MBB5801996.1"/>
    <property type="molecule type" value="Genomic_DNA"/>
</dbReference>
<dbReference type="InterPro" id="IPR023827">
    <property type="entry name" value="Peptidase_S8_Asp-AS"/>
</dbReference>
<evidence type="ECO:0000256" key="5">
    <source>
        <dbReference type="PIRSR" id="PIRSR615500-1"/>
    </source>
</evidence>
<dbReference type="SUPFAM" id="SSF52743">
    <property type="entry name" value="Subtilisin-like"/>
    <property type="match status" value="1"/>
</dbReference>
<dbReference type="PROSITE" id="PS51892">
    <property type="entry name" value="SUBTILASE"/>
    <property type="match status" value="1"/>
</dbReference>
<evidence type="ECO:0000256" key="4">
    <source>
        <dbReference type="ARBA" id="ARBA00022825"/>
    </source>
</evidence>
<evidence type="ECO:0000313" key="10">
    <source>
        <dbReference type="EMBL" id="MBB5801996.1"/>
    </source>
</evidence>
<feature type="active site" description="Charge relay system" evidence="5 6">
    <location>
        <position position="129"/>
    </location>
</feature>
<dbReference type="InterPro" id="IPR022398">
    <property type="entry name" value="Peptidase_S8_His-AS"/>
</dbReference>
<dbReference type="InterPro" id="IPR000209">
    <property type="entry name" value="Peptidase_S8/S53_dom"/>
</dbReference>
<dbReference type="AlphaFoldDB" id="A0A7W9HHF8"/>
<sequence>MGKIDSGLKFLAEQRTTTLRKLADEVVFAVEVESGAKPLATVLIEFDGDLAAIEEAGFRTRSVAGDVATGEIEIGKLDRLAELDEVRRVEASRVLSPELDAALPESRADLVHTGPPGHRGAGVIVGLIDSGIDYTHGAFRRDDGRSRILAIWDQGLAPQGSETSPATFAYGVEYRQPAIDAAIASANPFAVVRHQDAANAGFHGTHVAGIAAGDGSPPDPGNDNSPPRPAFTFIGVAPEADIVVVANNRGRASGERGLGDSADTLDAVRYMFDVAASLGRPVVINQSQGDNVGPHDGTSLLERGIDNLLGGPGRAVVKSAGNEGARNRHASGTVTAGTNQNVGFAVPSDQGSSVTIDLWYRGADRLGFSITPPGGTASTVVNPGASTTLNLPNGNSVFVDSDLNDPGNGDNRIFVVISRNTAPTVQSGSWSFTLLGTTITLGQWDAWIQRNASAQFLPPLVNAARTISVPGTSRQIITAGSYVTKGAGVGSISSFSSRGPTRDGRQAPTVAAPGQTLRAPLPGNAYAGNMGTSMAAPMVAGAVALMLQRNASLTQSDIRRCLMAGARSDAFTGVTPNNAWGAGKLDVQASFRCLAGPPRTIAPPCAPVTIRPPCVLRTFAPPCPPVTIRPPCVLRTIAPPCPPVTIRPPCVLRTIAPPCSLRTFAPPCPPVTIRPPCPLPTIRPPCPRVGFPPVGPFGTVESPSHGGGEMPGGEMPGGEASGGWAPAEQDWYQDWAQYGYPAQDPYGQGWADQADWSGQVEGQSVCSCCGRPDAGASGQPGEQSPGQDEDLTKDWYGNPGY</sequence>
<dbReference type="PANTHER" id="PTHR43806:SF11">
    <property type="entry name" value="CEREVISIN-RELATED"/>
    <property type="match status" value="1"/>
</dbReference>
<evidence type="ECO:0000256" key="3">
    <source>
        <dbReference type="ARBA" id="ARBA00022801"/>
    </source>
</evidence>
<keyword evidence="3 6" id="KW-0378">Hydrolase</keyword>
<accession>A0A7W9HHF8</accession>
<dbReference type="Gene3D" id="3.40.50.200">
    <property type="entry name" value="Peptidase S8/S53 domain"/>
    <property type="match status" value="1"/>
</dbReference>
<dbReference type="InterPro" id="IPR015500">
    <property type="entry name" value="Peptidase_S8_subtilisin-rel"/>
</dbReference>
<dbReference type="PANTHER" id="PTHR43806">
    <property type="entry name" value="PEPTIDASE S8"/>
    <property type="match status" value="1"/>
</dbReference>
<feature type="domain" description="Peptidase S8/S53" evidence="9">
    <location>
        <begin position="120"/>
        <end position="583"/>
    </location>
</feature>
<dbReference type="GO" id="GO:0004252">
    <property type="term" value="F:serine-type endopeptidase activity"/>
    <property type="evidence" value="ECO:0007669"/>
    <property type="project" value="UniProtKB-UniRule"/>
</dbReference>
<feature type="active site" description="Charge relay system" evidence="5 6">
    <location>
        <position position="203"/>
    </location>
</feature>
<gene>
    <name evidence="10" type="ORF">F4560_001764</name>
</gene>